<comment type="caution">
    <text evidence="2">The sequence shown here is derived from an EMBL/GenBank/DDBJ whole genome shotgun (WGS) entry which is preliminary data.</text>
</comment>
<evidence type="ECO:0000313" key="2">
    <source>
        <dbReference type="EMBL" id="KAF5469018.1"/>
    </source>
</evidence>
<evidence type="ECO:0000313" key="3">
    <source>
        <dbReference type="Proteomes" id="UP000619265"/>
    </source>
</evidence>
<dbReference type="PANTHER" id="PTHR31170">
    <property type="entry name" value="BNAC04G53230D PROTEIN"/>
    <property type="match status" value="1"/>
</dbReference>
<dbReference type="Proteomes" id="UP000619265">
    <property type="component" value="Unassembled WGS sequence"/>
</dbReference>
<gene>
    <name evidence="2" type="ORF">F2P56_013122</name>
</gene>
<dbReference type="Gramene" id="Jr06_14200_p1">
    <property type="protein sequence ID" value="cds.Jr06_14200_p1"/>
    <property type="gene ID" value="Jr06_14200"/>
</dbReference>
<reference evidence="2" key="2">
    <citation type="submission" date="2020-03" db="EMBL/GenBank/DDBJ databases">
        <title>Walnut 2.0.</title>
        <authorList>
            <person name="Marrano A."/>
            <person name="Britton M."/>
            <person name="Zimin A.V."/>
            <person name="Zaini P.A."/>
            <person name="Workman R."/>
            <person name="Puiu D."/>
            <person name="Bianco L."/>
            <person name="Allen B.J."/>
            <person name="Troggio M."/>
            <person name="Leslie C.A."/>
            <person name="Timp W."/>
            <person name="Dendekar A."/>
            <person name="Salzberg S.L."/>
            <person name="Neale D.B."/>
        </authorList>
    </citation>
    <scope>NUCLEOTIDE SEQUENCE</scope>
    <source>
        <tissue evidence="2">Leaves</tissue>
    </source>
</reference>
<keyword evidence="1" id="KW-1133">Transmembrane helix</keyword>
<proteinExistence type="predicted"/>
<dbReference type="EMBL" id="LIHL02000006">
    <property type="protein sequence ID" value="KAF5469018.1"/>
    <property type="molecule type" value="Genomic_DNA"/>
</dbReference>
<dbReference type="Pfam" id="PF03140">
    <property type="entry name" value="DUF247"/>
    <property type="match status" value="1"/>
</dbReference>
<evidence type="ECO:0000256" key="1">
    <source>
        <dbReference type="SAM" id="Phobius"/>
    </source>
</evidence>
<dbReference type="AlphaFoldDB" id="A0A833XN89"/>
<accession>A0A833XN89</accession>
<sequence>MAGQSASFEKNPEHGVKKLSEEIAGMVKSLASSPKHCCIHKVSDHIRKSNEEAYTPQVISIGPFHRNKNRKLQKMEDFKLRYLKSFIDRAETKLEDIVSTIKGAEESVRECYSETIPLVSDDFVKMILLDASFIIEYFWKNKTKGNWTEYDLEILNPWLCNRMHMDLILLENQLPFFIIEKIYDTAFPSSSEGHPFIELSFCQFEYYNYQKFDHEKFVHHDPDRDSGSSGIFILHFTDLVRNFCMPPYESWRPKRSAKSLKEMYSAAQLNEVGLKFKKRESINNNLSTLELKYADGVLEIPPFQLDSSTEIYARNLVAFEECHYRSDPYITDYYIMLSMLIKTVKDMDVLVREQIIDNWLDGVVATSMINKLYMSGEKSLYIEMNSHYQQMAEELNEFYKARVTYLQIMMAIVKRDYFCNPWRGAATIGGILLLLLTVIQTVCALISVKN</sequence>
<dbReference type="PANTHER" id="PTHR31170:SF19">
    <property type="match status" value="1"/>
</dbReference>
<dbReference type="InterPro" id="IPR004158">
    <property type="entry name" value="DUF247_pln"/>
</dbReference>
<name>A0A833XN89_JUGRE</name>
<keyword evidence="1" id="KW-0472">Membrane</keyword>
<keyword evidence="1" id="KW-0812">Transmembrane</keyword>
<protein>
    <submittedName>
        <fullName evidence="2">Uncharacterized protein</fullName>
    </submittedName>
</protein>
<reference evidence="2" key="1">
    <citation type="submission" date="2015-10" db="EMBL/GenBank/DDBJ databases">
        <authorList>
            <person name="Martinez-Garcia P.J."/>
            <person name="Crepeau M.W."/>
            <person name="Puiu D."/>
            <person name="Gonzalez-Ibeas D."/>
            <person name="Whalen J."/>
            <person name="Stevens K."/>
            <person name="Paul R."/>
            <person name="Butterfield T."/>
            <person name="Britton M."/>
            <person name="Reagan R."/>
            <person name="Chakraborty S."/>
            <person name="Walawage S.L."/>
            <person name="Vasquez-Gross H.A."/>
            <person name="Cardeno C."/>
            <person name="Famula R."/>
            <person name="Pratt K."/>
            <person name="Kuruganti S."/>
            <person name="Aradhya M.K."/>
            <person name="Leslie C.A."/>
            <person name="Dandekar A.M."/>
            <person name="Salzberg S.L."/>
            <person name="Wegrzyn J.L."/>
            <person name="Langley C.H."/>
            <person name="Neale D.B."/>
        </authorList>
    </citation>
    <scope>NUCLEOTIDE SEQUENCE</scope>
    <source>
        <tissue evidence="2">Leaves</tissue>
    </source>
</reference>
<feature type="transmembrane region" description="Helical" evidence="1">
    <location>
        <begin position="424"/>
        <end position="448"/>
    </location>
</feature>
<organism evidence="2 3">
    <name type="scientific">Juglans regia</name>
    <name type="common">English walnut</name>
    <dbReference type="NCBI Taxonomy" id="51240"/>
    <lineage>
        <taxon>Eukaryota</taxon>
        <taxon>Viridiplantae</taxon>
        <taxon>Streptophyta</taxon>
        <taxon>Embryophyta</taxon>
        <taxon>Tracheophyta</taxon>
        <taxon>Spermatophyta</taxon>
        <taxon>Magnoliopsida</taxon>
        <taxon>eudicotyledons</taxon>
        <taxon>Gunneridae</taxon>
        <taxon>Pentapetalae</taxon>
        <taxon>rosids</taxon>
        <taxon>fabids</taxon>
        <taxon>Fagales</taxon>
        <taxon>Juglandaceae</taxon>
        <taxon>Juglans</taxon>
    </lineage>
</organism>